<sequence>MLMLFGTLAFVLEVVAWAALTRWGWSLHPLLALAFPVAFMLVWGMFLSPKAPYGLPPLPKAALQVTLFAVAAYGAGQVWGSSFALVFFAVSLTTILTALALGLHKL</sequence>
<gene>
    <name evidence="2" type="ORF">GCM10017783_11760</name>
</gene>
<dbReference type="RefSeq" id="WP_189642743.1">
    <property type="nucleotide sequence ID" value="NZ_BNAL01000011.1"/>
</dbReference>
<evidence type="ECO:0008006" key="4">
    <source>
        <dbReference type="Google" id="ProtNLM"/>
    </source>
</evidence>
<name>A0ABQ3K376_9DEIO</name>
<dbReference type="Proteomes" id="UP000632154">
    <property type="component" value="Unassembled WGS sequence"/>
</dbReference>
<dbReference type="InterPro" id="IPR021214">
    <property type="entry name" value="DUF2568"/>
</dbReference>
<keyword evidence="1" id="KW-0812">Transmembrane</keyword>
<proteinExistence type="predicted"/>
<evidence type="ECO:0000256" key="1">
    <source>
        <dbReference type="SAM" id="Phobius"/>
    </source>
</evidence>
<organism evidence="2 3">
    <name type="scientific">Deinococcus piscis</name>
    <dbReference type="NCBI Taxonomy" id="394230"/>
    <lineage>
        <taxon>Bacteria</taxon>
        <taxon>Thermotogati</taxon>
        <taxon>Deinococcota</taxon>
        <taxon>Deinococci</taxon>
        <taxon>Deinococcales</taxon>
        <taxon>Deinococcaceae</taxon>
        <taxon>Deinococcus</taxon>
    </lineage>
</organism>
<feature type="transmembrane region" description="Helical" evidence="1">
    <location>
        <begin position="58"/>
        <end position="76"/>
    </location>
</feature>
<feature type="transmembrane region" description="Helical" evidence="1">
    <location>
        <begin position="28"/>
        <end position="46"/>
    </location>
</feature>
<feature type="transmembrane region" description="Helical" evidence="1">
    <location>
        <begin position="82"/>
        <end position="103"/>
    </location>
</feature>
<reference evidence="3" key="1">
    <citation type="journal article" date="2019" name="Int. J. Syst. Evol. Microbiol.">
        <title>The Global Catalogue of Microorganisms (GCM) 10K type strain sequencing project: providing services to taxonomists for standard genome sequencing and annotation.</title>
        <authorList>
            <consortium name="The Broad Institute Genomics Platform"/>
            <consortium name="The Broad Institute Genome Sequencing Center for Infectious Disease"/>
            <person name="Wu L."/>
            <person name="Ma J."/>
        </authorList>
    </citation>
    <scope>NUCLEOTIDE SEQUENCE [LARGE SCALE GENOMIC DNA]</scope>
    <source>
        <strain evidence="3">CGMCC 1.18439</strain>
    </source>
</reference>
<accession>A0ABQ3K376</accession>
<evidence type="ECO:0000313" key="2">
    <source>
        <dbReference type="EMBL" id="GHG01186.1"/>
    </source>
</evidence>
<keyword evidence="3" id="KW-1185">Reference proteome</keyword>
<protein>
    <recommendedName>
        <fullName evidence="4">DUF2568 domain-containing protein</fullName>
    </recommendedName>
</protein>
<comment type="caution">
    <text evidence="2">The sequence shown here is derived from an EMBL/GenBank/DDBJ whole genome shotgun (WGS) entry which is preliminary data.</text>
</comment>
<keyword evidence="1" id="KW-1133">Transmembrane helix</keyword>
<evidence type="ECO:0000313" key="3">
    <source>
        <dbReference type="Proteomes" id="UP000632154"/>
    </source>
</evidence>
<dbReference type="EMBL" id="BNAL01000011">
    <property type="protein sequence ID" value="GHG01186.1"/>
    <property type="molecule type" value="Genomic_DNA"/>
</dbReference>
<keyword evidence="1" id="KW-0472">Membrane</keyword>
<dbReference type="Pfam" id="PF10823">
    <property type="entry name" value="DUF2568"/>
    <property type="match status" value="1"/>
</dbReference>